<accession>A0A165AGK7</accession>
<gene>
    <name evidence="2" type="ORF">L228DRAFT_270509</name>
</gene>
<feature type="region of interest" description="Disordered" evidence="1">
    <location>
        <begin position="212"/>
        <end position="256"/>
    </location>
</feature>
<dbReference type="Proteomes" id="UP000076632">
    <property type="component" value="Unassembled WGS sequence"/>
</dbReference>
<dbReference type="RefSeq" id="XP_018185993.1">
    <property type="nucleotide sequence ID" value="XM_018335414.1"/>
</dbReference>
<dbReference type="EMBL" id="KV407463">
    <property type="protein sequence ID" value="KZF20438.1"/>
    <property type="molecule type" value="Genomic_DNA"/>
</dbReference>
<feature type="compositionally biased region" description="Basic and acidic residues" evidence="1">
    <location>
        <begin position="235"/>
        <end position="251"/>
    </location>
</feature>
<feature type="region of interest" description="Disordered" evidence="1">
    <location>
        <begin position="273"/>
        <end position="292"/>
    </location>
</feature>
<reference evidence="2 3" key="1">
    <citation type="journal article" date="2016" name="Fungal Biol.">
        <title>The genome of Xylona heveae provides a window into fungal endophytism.</title>
        <authorList>
            <person name="Gazis R."/>
            <person name="Kuo A."/>
            <person name="Riley R."/>
            <person name="LaButti K."/>
            <person name="Lipzen A."/>
            <person name="Lin J."/>
            <person name="Amirebrahimi M."/>
            <person name="Hesse C.N."/>
            <person name="Spatafora J.W."/>
            <person name="Henrissat B."/>
            <person name="Hainaut M."/>
            <person name="Grigoriev I.V."/>
            <person name="Hibbett D.S."/>
        </authorList>
    </citation>
    <scope>NUCLEOTIDE SEQUENCE [LARGE SCALE GENOMIC DNA]</scope>
    <source>
        <strain evidence="2 3">TC161</strain>
    </source>
</reference>
<evidence type="ECO:0000313" key="3">
    <source>
        <dbReference type="Proteomes" id="UP000076632"/>
    </source>
</evidence>
<sequence length="351" mass="38361">MAHHSRIAVPPSGSRVRAEHVGQRVSSSPFQPSMCTLERSPARSFKTNGRRFASSPPVVLPPAPPSSPATFLHASTMTPAAVAVDWPAQQELLSSPTRSRTSTASSRTVIPDTPRTPPPPTSSSTTTDHSPCASENTLIGLYRSSTESVGRDSLCTPPRRVLRYSEDTACQYTPISIGAGALSPYHRNCATDNLTQLQQARTPPHEFRAYAEVPRHASPRSHKKKSDPLSGTKQIKSDKLERPDFPPRKDSLPSQIFPPELAATEQCSAGPRLTVWPQLPNYPDPRPAPLPPPNPNERSFFEDDVSVRCFGASDSMRKFKRCFSSRSNNGQGKKKTSRTFSTVFCCGEADE</sequence>
<organism evidence="2 3">
    <name type="scientific">Xylona heveae (strain CBS 132557 / TC161)</name>
    <dbReference type="NCBI Taxonomy" id="1328760"/>
    <lineage>
        <taxon>Eukaryota</taxon>
        <taxon>Fungi</taxon>
        <taxon>Dikarya</taxon>
        <taxon>Ascomycota</taxon>
        <taxon>Pezizomycotina</taxon>
        <taxon>Xylonomycetes</taxon>
        <taxon>Xylonales</taxon>
        <taxon>Xylonaceae</taxon>
        <taxon>Xylona</taxon>
    </lineage>
</organism>
<protein>
    <submittedName>
        <fullName evidence="2">Uncharacterized protein</fullName>
    </submittedName>
</protein>
<evidence type="ECO:0000313" key="2">
    <source>
        <dbReference type="EMBL" id="KZF20438.1"/>
    </source>
</evidence>
<feature type="region of interest" description="Disordered" evidence="1">
    <location>
        <begin position="93"/>
        <end position="133"/>
    </location>
</feature>
<evidence type="ECO:0000256" key="1">
    <source>
        <dbReference type="SAM" id="MobiDB-lite"/>
    </source>
</evidence>
<feature type="compositionally biased region" description="Polar residues" evidence="1">
    <location>
        <begin position="24"/>
        <end position="34"/>
    </location>
</feature>
<feature type="compositionally biased region" description="Pro residues" evidence="1">
    <location>
        <begin position="280"/>
        <end position="292"/>
    </location>
</feature>
<feature type="compositionally biased region" description="Low complexity" evidence="1">
    <location>
        <begin position="122"/>
        <end position="131"/>
    </location>
</feature>
<keyword evidence="3" id="KW-1185">Reference proteome</keyword>
<dbReference type="GeneID" id="28900551"/>
<proteinExistence type="predicted"/>
<feature type="region of interest" description="Disordered" evidence="1">
    <location>
        <begin position="1"/>
        <end position="72"/>
    </location>
</feature>
<dbReference type="AlphaFoldDB" id="A0A165AGK7"/>
<feature type="compositionally biased region" description="Low complexity" evidence="1">
    <location>
        <begin position="94"/>
        <end position="113"/>
    </location>
</feature>
<feature type="compositionally biased region" description="Pro residues" evidence="1">
    <location>
        <begin position="58"/>
        <end position="67"/>
    </location>
</feature>
<dbReference type="InParanoid" id="A0A165AGK7"/>
<name>A0A165AGK7_XYLHT</name>